<evidence type="ECO:0000256" key="4">
    <source>
        <dbReference type="ARBA" id="ARBA00022603"/>
    </source>
</evidence>
<evidence type="ECO:0000256" key="3">
    <source>
        <dbReference type="ARBA" id="ARBA00022573"/>
    </source>
</evidence>
<dbReference type="Pfam" id="PF00590">
    <property type="entry name" value="TP_methylase"/>
    <property type="match status" value="1"/>
</dbReference>
<dbReference type="PROSITE" id="PS00840">
    <property type="entry name" value="SUMT_2"/>
    <property type="match status" value="1"/>
</dbReference>
<dbReference type="PANTHER" id="PTHR45790">
    <property type="entry name" value="SIROHEME SYNTHASE-RELATED"/>
    <property type="match status" value="1"/>
</dbReference>
<dbReference type="STRING" id="1286106.MPL1_10192"/>
<keyword evidence="8 15" id="KW-0520">NAD</keyword>
<dbReference type="Gene3D" id="3.40.1010.10">
    <property type="entry name" value="Cobalt-precorrin-4 Transmethylase, Domain 1"/>
    <property type="match status" value="1"/>
</dbReference>
<keyword evidence="10 15" id="KW-0627">Porphyrin biosynthesis</keyword>
<comment type="pathway">
    <text evidence="1 15">Porphyrin-containing compound metabolism; siroheme biosynthesis; sirohydrochlorin from precorrin-2: step 1/1.</text>
</comment>
<feature type="binding site" evidence="15">
    <location>
        <begin position="43"/>
        <end position="44"/>
    </location>
    <ligand>
        <name>NAD(+)</name>
        <dbReference type="ChEBI" id="CHEBI:57540"/>
    </ligand>
</feature>
<keyword evidence="3 15" id="KW-0169">Cobalamin biosynthesis</keyword>
<evidence type="ECO:0000256" key="16">
    <source>
        <dbReference type="PIRSR" id="PIRSR036426-1"/>
    </source>
</evidence>
<dbReference type="SUPFAM" id="SSF75615">
    <property type="entry name" value="Siroheme synthase middle domains-like"/>
    <property type="match status" value="1"/>
</dbReference>
<dbReference type="PATRIC" id="fig|1286106.3.peg.2038"/>
<keyword evidence="6 15" id="KW-0949">S-adenosyl-L-methionine</keyword>
<evidence type="ECO:0000259" key="19">
    <source>
        <dbReference type="Pfam" id="PF10414"/>
    </source>
</evidence>
<keyword evidence="5 15" id="KW-0808">Transferase</keyword>
<evidence type="ECO:0000256" key="7">
    <source>
        <dbReference type="ARBA" id="ARBA00023002"/>
    </source>
</evidence>
<comment type="pathway">
    <text evidence="15">Cofactor biosynthesis; adenosylcobalamin biosynthesis; sirohydrochlorin from precorrin-2: step 1/1.</text>
</comment>
<dbReference type="InterPro" id="IPR036291">
    <property type="entry name" value="NAD(P)-bd_dom_sf"/>
</dbReference>
<dbReference type="InterPro" id="IPR035996">
    <property type="entry name" value="4pyrrol_Methylase_sf"/>
</dbReference>
<dbReference type="InterPro" id="IPR014777">
    <property type="entry name" value="4pyrrole_Mease_sub1"/>
</dbReference>
<dbReference type="UniPathway" id="UPA00262">
    <property type="reaction ID" value="UER00211"/>
</dbReference>
<dbReference type="InterPro" id="IPR028281">
    <property type="entry name" value="Sirohaem_synthase_central"/>
</dbReference>
<dbReference type="PIRSF" id="PIRSF036426">
    <property type="entry name" value="Sirohaem_synth"/>
    <property type="match status" value="1"/>
</dbReference>
<dbReference type="SUPFAM" id="SSF53790">
    <property type="entry name" value="Tetrapyrrole methylase"/>
    <property type="match status" value="1"/>
</dbReference>
<name>M7PEZ6_9GAMM</name>
<dbReference type="NCBIfam" id="TIGR01470">
    <property type="entry name" value="cysG_Nterm"/>
    <property type="match status" value="1"/>
</dbReference>
<evidence type="ECO:0000256" key="12">
    <source>
        <dbReference type="ARBA" id="ARBA00025705"/>
    </source>
</evidence>
<keyword evidence="7 15" id="KW-0560">Oxidoreductase</keyword>
<dbReference type="Gene3D" id="1.10.8.210">
    <property type="entry name" value="Sirohaem synthase, dimerisation domain"/>
    <property type="match status" value="1"/>
</dbReference>
<keyword evidence="9 15" id="KW-0456">Lyase</keyword>
<comment type="similarity">
    <text evidence="15">In the C-terminal section; belongs to the precorrin methyltransferase family.</text>
</comment>
<dbReference type="InterPro" id="IPR006367">
    <property type="entry name" value="Sirohaem_synthase_N"/>
</dbReference>
<dbReference type="Gene3D" id="3.40.50.720">
    <property type="entry name" value="NAD(P)-binding Rossmann-like Domain"/>
    <property type="match status" value="1"/>
</dbReference>
<dbReference type="Pfam" id="PF14824">
    <property type="entry name" value="Sirohm_synth_M"/>
    <property type="match status" value="1"/>
</dbReference>
<feature type="binding site" evidence="15">
    <location>
        <position position="418"/>
    </location>
    <ligand>
        <name>S-adenosyl-L-methionine</name>
        <dbReference type="ChEBI" id="CHEBI:59789"/>
    </ligand>
</feature>
<comment type="pathway">
    <text evidence="15">Porphyrin-containing compound metabolism; siroheme biosynthesis; siroheme from sirohydrochlorin: step 1/1.</text>
</comment>
<comment type="caution">
    <text evidence="21">The sequence shown here is derived from an EMBL/GenBank/DDBJ whole genome shotgun (WGS) entry which is preliminary data.</text>
</comment>
<evidence type="ECO:0000313" key="21">
    <source>
        <dbReference type="EMBL" id="EMR12470.1"/>
    </source>
</evidence>
<protein>
    <recommendedName>
        <fullName evidence="15">Siroheme synthase</fullName>
    </recommendedName>
    <domain>
        <recommendedName>
            <fullName evidence="15">Uroporphyrinogen-III C-methyltransferase</fullName>
            <shortName evidence="15">Urogen III methylase</shortName>
            <ecNumber evidence="15">2.1.1.107</ecNumber>
        </recommendedName>
        <alternativeName>
            <fullName evidence="15">SUMT</fullName>
        </alternativeName>
        <alternativeName>
            <fullName evidence="15">Uroporphyrinogen III methylase</fullName>
            <shortName evidence="15">UROM</shortName>
        </alternativeName>
    </domain>
    <domain>
        <recommendedName>
            <fullName evidence="15">Precorrin-2 dehydrogenase</fullName>
            <ecNumber evidence="15">1.3.1.76</ecNumber>
        </recommendedName>
    </domain>
    <domain>
        <recommendedName>
            <fullName evidence="15">Sirohydrochlorin ferrochelatase</fullName>
            <ecNumber evidence="15">4.99.1.4</ecNumber>
        </recommendedName>
    </domain>
</protein>
<evidence type="ECO:0000259" key="20">
    <source>
        <dbReference type="Pfam" id="PF14824"/>
    </source>
</evidence>
<feature type="binding site" evidence="15">
    <location>
        <begin position="337"/>
        <end position="338"/>
    </location>
    <ligand>
        <name>S-adenosyl-L-methionine</name>
        <dbReference type="ChEBI" id="CHEBI:59789"/>
    </ligand>
</feature>
<evidence type="ECO:0000256" key="9">
    <source>
        <dbReference type="ARBA" id="ARBA00023239"/>
    </source>
</evidence>
<dbReference type="SUPFAM" id="SSF51735">
    <property type="entry name" value="NAD(P)-binding Rossmann-fold domains"/>
    <property type="match status" value="1"/>
</dbReference>
<feature type="domain" description="Siroheme synthase central" evidence="20">
    <location>
        <begin position="128"/>
        <end position="148"/>
    </location>
</feature>
<dbReference type="PANTHER" id="PTHR45790:SF1">
    <property type="entry name" value="SIROHEME SYNTHASE"/>
    <property type="match status" value="1"/>
</dbReference>
<dbReference type="eggNOG" id="COG0007">
    <property type="taxonomic scope" value="Bacteria"/>
</dbReference>
<dbReference type="NCBIfam" id="NF007922">
    <property type="entry name" value="PRK10637.1"/>
    <property type="match status" value="1"/>
</dbReference>
<dbReference type="GO" id="GO:0051287">
    <property type="term" value="F:NAD binding"/>
    <property type="evidence" value="ECO:0007669"/>
    <property type="project" value="InterPro"/>
</dbReference>
<dbReference type="EC" id="4.99.1.4" evidence="15"/>
<dbReference type="NCBIfam" id="TIGR01469">
    <property type="entry name" value="cobA_cysG_Cterm"/>
    <property type="match status" value="1"/>
</dbReference>
<dbReference type="FunFam" id="3.40.1010.10:FF:000001">
    <property type="entry name" value="Siroheme synthase"/>
    <property type="match status" value="1"/>
</dbReference>
<dbReference type="InterPro" id="IPR050161">
    <property type="entry name" value="Siro_Cobalamin_biosynth"/>
</dbReference>
<dbReference type="EMBL" id="APHR01000055">
    <property type="protein sequence ID" value="EMR12470.1"/>
    <property type="molecule type" value="Genomic_DNA"/>
</dbReference>
<evidence type="ECO:0000256" key="8">
    <source>
        <dbReference type="ARBA" id="ARBA00023027"/>
    </source>
</evidence>
<evidence type="ECO:0000256" key="10">
    <source>
        <dbReference type="ARBA" id="ARBA00023244"/>
    </source>
</evidence>
<feature type="region of interest" description="Uroporphyrinogen-III C-methyltransferase" evidence="15">
    <location>
        <begin position="222"/>
        <end position="474"/>
    </location>
</feature>
<dbReference type="InterPro" id="IPR006366">
    <property type="entry name" value="CobA/CysG_C"/>
</dbReference>
<dbReference type="EC" id="1.3.1.76" evidence="15"/>
<evidence type="ECO:0000256" key="14">
    <source>
        <dbReference type="ARBA" id="ARBA00060548"/>
    </source>
</evidence>
<dbReference type="Gene3D" id="3.30.160.110">
    <property type="entry name" value="Siroheme synthase, domain 2"/>
    <property type="match status" value="1"/>
</dbReference>
<dbReference type="InterPro" id="IPR003043">
    <property type="entry name" value="Uropor_MeTrfase_CS"/>
</dbReference>
<dbReference type="InterPro" id="IPR014776">
    <property type="entry name" value="4pyrrole_Mease_sub2"/>
</dbReference>
<feature type="binding site" evidence="15">
    <location>
        <begin position="22"/>
        <end position="23"/>
    </location>
    <ligand>
        <name>NAD(+)</name>
        <dbReference type="ChEBI" id="CHEBI:57540"/>
    </ligand>
</feature>
<feature type="domain" description="Tetrapyrrole methylase" evidence="18">
    <location>
        <begin position="224"/>
        <end position="433"/>
    </location>
</feature>
<comment type="catalytic activity">
    <reaction evidence="15">
        <text>uroporphyrinogen III + 2 S-adenosyl-L-methionine = precorrin-2 + 2 S-adenosyl-L-homocysteine + H(+)</text>
        <dbReference type="Rhea" id="RHEA:32459"/>
        <dbReference type="ChEBI" id="CHEBI:15378"/>
        <dbReference type="ChEBI" id="CHEBI:57308"/>
        <dbReference type="ChEBI" id="CHEBI:57856"/>
        <dbReference type="ChEBI" id="CHEBI:58827"/>
        <dbReference type="ChEBI" id="CHEBI:59789"/>
        <dbReference type="EC" id="2.1.1.107"/>
    </reaction>
</comment>
<keyword evidence="15" id="KW-0597">Phosphoprotein</keyword>
<dbReference type="NCBIfam" id="NF004790">
    <property type="entry name" value="PRK06136.1"/>
    <property type="match status" value="1"/>
</dbReference>
<dbReference type="Proteomes" id="UP000012019">
    <property type="component" value="Unassembled WGS sequence"/>
</dbReference>
<comment type="function">
    <text evidence="15">Multifunctional enzyme that catalyzes the SAM-dependent methylations of uroporphyrinogen III at position C-2 and C-7 to form precorrin-2 via precorrin-1. Then it catalyzes the NAD-dependent ring dehydrogenation of precorrin-2 to yield sirohydrochlorin. Finally, it catalyzes the ferrochelation of sirohydrochlorin to yield siroheme.</text>
</comment>
<dbReference type="EC" id="2.1.1.107" evidence="15"/>
<gene>
    <name evidence="15" type="primary">cysG</name>
    <name evidence="21" type="ORF">MPL1_10192</name>
</gene>
<dbReference type="InterPro" id="IPR019478">
    <property type="entry name" value="Sirohaem_synthase_dimer_dom"/>
</dbReference>
<feature type="binding site" evidence="15">
    <location>
        <position position="389"/>
    </location>
    <ligand>
        <name>S-adenosyl-L-methionine</name>
        <dbReference type="ChEBI" id="CHEBI:59789"/>
    </ligand>
</feature>
<dbReference type="InterPro" id="IPR037115">
    <property type="entry name" value="Sirohaem_synt_dimer_dom_sf"/>
</dbReference>
<evidence type="ECO:0000256" key="17">
    <source>
        <dbReference type="RuleBase" id="RU003960"/>
    </source>
</evidence>
<dbReference type="InterPro" id="IPR000878">
    <property type="entry name" value="4pyrrol_Mease"/>
</dbReference>
<keyword evidence="11 15" id="KW-0511">Multifunctional enzyme</keyword>
<dbReference type="Pfam" id="PF13241">
    <property type="entry name" value="NAD_binding_7"/>
    <property type="match status" value="1"/>
</dbReference>
<feature type="modified residue" description="Phosphoserine" evidence="15">
    <location>
        <position position="132"/>
    </location>
</feature>
<feature type="active site" description="Proton donor" evidence="15 16">
    <location>
        <position position="276"/>
    </location>
</feature>
<evidence type="ECO:0000256" key="6">
    <source>
        <dbReference type="ARBA" id="ARBA00022691"/>
    </source>
</evidence>
<dbReference type="GO" id="GO:0009236">
    <property type="term" value="P:cobalamin biosynthetic process"/>
    <property type="evidence" value="ECO:0007669"/>
    <property type="project" value="UniProtKB-UniRule"/>
</dbReference>
<dbReference type="CDD" id="cd11642">
    <property type="entry name" value="SUMT"/>
    <property type="match status" value="1"/>
</dbReference>
<dbReference type="Pfam" id="PF10414">
    <property type="entry name" value="CysG_dimeriser"/>
    <property type="match status" value="1"/>
</dbReference>
<comment type="pathway">
    <text evidence="14 15">Cofactor biosynthesis; adenosylcobalamin biosynthesis; precorrin-2 from uroporphyrinogen III: step 1/1.</text>
</comment>
<dbReference type="UniPathway" id="UPA00148">
    <property type="reaction ID" value="UER00211"/>
</dbReference>
<feature type="binding site" evidence="15">
    <location>
        <position position="231"/>
    </location>
    <ligand>
        <name>S-adenosyl-L-methionine</name>
        <dbReference type="ChEBI" id="CHEBI:59789"/>
    </ligand>
</feature>
<dbReference type="GO" id="GO:0051266">
    <property type="term" value="F:sirohydrochlorin ferrochelatase activity"/>
    <property type="evidence" value="ECO:0007669"/>
    <property type="project" value="UniProtKB-EC"/>
</dbReference>
<dbReference type="RefSeq" id="WP_009727008.1">
    <property type="nucleotide sequence ID" value="NZ_APHR01000055.1"/>
</dbReference>
<feature type="binding site" evidence="15">
    <location>
        <begin position="307"/>
        <end position="309"/>
    </location>
    <ligand>
        <name>S-adenosyl-L-methionine</name>
        <dbReference type="ChEBI" id="CHEBI:59789"/>
    </ligand>
</feature>
<keyword evidence="22" id="KW-1185">Reference proteome</keyword>
<comment type="catalytic activity">
    <reaction evidence="15">
        <text>siroheme + 2 H(+) = sirohydrochlorin + Fe(2+)</text>
        <dbReference type="Rhea" id="RHEA:24360"/>
        <dbReference type="ChEBI" id="CHEBI:15378"/>
        <dbReference type="ChEBI" id="CHEBI:29033"/>
        <dbReference type="ChEBI" id="CHEBI:58351"/>
        <dbReference type="ChEBI" id="CHEBI:60052"/>
        <dbReference type="EC" id="4.99.1.4"/>
    </reaction>
</comment>
<accession>M7PEZ6</accession>
<evidence type="ECO:0000259" key="18">
    <source>
        <dbReference type="Pfam" id="PF00590"/>
    </source>
</evidence>
<feature type="active site" description="Proton acceptor" evidence="15 16">
    <location>
        <position position="254"/>
    </location>
</feature>
<evidence type="ECO:0000256" key="13">
    <source>
        <dbReference type="ARBA" id="ARBA00047561"/>
    </source>
</evidence>
<keyword evidence="4 15" id="KW-0489">Methyltransferase</keyword>
<comment type="similarity">
    <text evidence="15">In the N-terminal section; belongs to the precorrin-2 dehydrogenase / sirohydrochlorin ferrochelatase family.</text>
</comment>
<feature type="domain" description="Sirohaem synthase dimerisation" evidence="19">
    <location>
        <begin position="154"/>
        <end position="210"/>
    </location>
</feature>
<comment type="pathway">
    <text evidence="12 15">Porphyrin-containing compound metabolism; siroheme biosynthesis; precorrin-2 from uroporphyrinogen III: step 1/1.</text>
</comment>
<evidence type="ECO:0000256" key="1">
    <source>
        <dbReference type="ARBA" id="ARBA00005010"/>
    </source>
</evidence>
<dbReference type="Gene3D" id="3.30.950.10">
    <property type="entry name" value="Methyltransferase, Cobalt-precorrin-4 Transmethylase, Domain 2"/>
    <property type="match status" value="1"/>
</dbReference>
<dbReference type="eggNOG" id="COG1648">
    <property type="taxonomic scope" value="Bacteria"/>
</dbReference>
<evidence type="ECO:0000256" key="15">
    <source>
        <dbReference type="HAMAP-Rule" id="MF_01646"/>
    </source>
</evidence>
<evidence type="ECO:0000256" key="2">
    <source>
        <dbReference type="ARBA" id="ARBA00005879"/>
    </source>
</evidence>
<comment type="similarity">
    <text evidence="2 17">Belongs to the precorrin methyltransferase family.</text>
</comment>
<dbReference type="HAMAP" id="MF_01646">
    <property type="entry name" value="Siroheme_synth"/>
    <property type="match status" value="1"/>
</dbReference>
<evidence type="ECO:0000256" key="11">
    <source>
        <dbReference type="ARBA" id="ARBA00023268"/>
    </source>
</evidence>
<organism evidence="21 22">
    <name type="scientific">Methylophaga lonarensis MPL</name>
    <dbReference type="NCBI Taxonomy" id="1286106"/>
    <lineage>
        <taxon>Bacteria</taxon>
        <taxon>Pseudomonadati</taxon>
        <taxon>Pseudomonadota</taxon>
        <taxon>Gammaproteobacteria</taxon>
        <taxon>Thiotrichales</taxon>
        <taxon>Piscirickettsiaceae</taxon>
        <taxon>Methylophaga</taxon>
    </lineage>
</organism>
<evidence type="ECO:0000256" key="5">
    <source>
        <dbReference type="ARBA" id="ARBA00022679"/>
    </source>
</evidence>
<evidence type="ECO:0000313" key="22">
    <source>
        <dbReference type="Proteomes" id="UP000012019"/>
    </source>
</evidence>
<dbReference type="GO" id="GO:0043115">
    <property type="term" value="F:precorrin-2 dehydrogenase activity"/>
    <property type="evidence" value="ECO:0007669"/>
    <property type="project" value="UniProtKB-UniRule"/>
</dbReference>
<proteinExistence type="inferred from homology"/>
<dbReference type="InterPro" id="IPR012409">
    <property type="entry name" value="Sirohaem_synth"/>
</dbReference>
<dbReference type="GO" id="GO:0032259">
    <property type="term" value="P:methylation"/>
    <property type="evidence" value="ECO:0007669"/>
    <property type="project" value="UniProtKB-KW"/>
</dbReference>
<feature type="region of interest" description="Precorrin-2 dehydrogenase / sirohydrochlorin ferrochelatase" evidence="15">
    <location>
        <begin position="1"/>
        <end position="207"/>
    </location>
</feature>
<dbReference type="GO" id="GO:0004851">
    <property type="term" value="F:uroporphyrin-III C-methyltransferase activity"/>
    <property type="evidence" value="ECO:0007669"/>
    <property type="project" value="UniProtKB-UniRule"/>
</dbReference>
<feature type="binding site" evidence="15">
    <location>
        <position position="312"/>
    </location>
    <ligand>
        <name>S-adenosyl-L-methionine</name>
        <dbReference type="ChEBI" id="CHEBI:59789"/>
    </ligand>
</feature>
<dbReference type="AlphaFoldDB" id="M7PEZ6"/>
<reference evidence="21 22" key="1">
    <citation type="journal article" date="2013" name="Genome Announc.">
        <title>Draft Genome Sequence of Methylophaga lonarensis MPLT, a Haloalkaliphilic (Non-Methane-Utilizing) Methylotroph.</title>
        <authorList>
            <person name="Shetty S.A."/>
            <person name="Marathe N.P."/>
            <person name="Munot H."/>
            <person name="Antony C.P."/>
            <person name="Dhotre D.P."/>
            <person name="Murrell J.C."/>
            <person name="Shouche Y.S."/>
        </authorList>
    </citation>
    <scope>NUCLEOTIDE SEQUENCE [LARGE SCALE GENOMIC DNA]</scope>
    <source>
        <strain evidence="21 22">MPL</strain>
    </source>
</reference>
<dbReference type="GO" id="GO:0019354">
    <property type="term" value="P:siroheme biosynthetic process"/>
    <property type="evidence" value="ECO:0007669"/>
    <property type="project" value="UniProtKB-UniRule"/>
</dbReference>
<sequence>MDYLPIFIDLKDRQCVVVGGGEIAARKAALLLKAQAKVTIIAPDIAEPTRQMLADSQWAGRVFWLKAVFDKHHLYQQRIVIAATDDNEVNLAVYRAAKAKSLLVNVADEPELCDFILASILDRSPIVIAVSSGGQSPILARNLRARLETLIPPAYSRLGDLVGRYREAVKDKFSQLAQRRRFWESVLEGPVADHMLAGREALAEQTLQTLIDNTADNALQQGEVYLVGAGPGDPDLLTFKALRLMQQADVVFYDRLVSKEVLALVRREAELVYVGKQRAWHHKRQDEINFLLLEHAKQGRRVLRLKGGDPFIFGRGGEEIATLADNKIPFQVVPGITAASGCASYAGIPLTHRDYSQSCVFVTGQLKEGELDLNWQSLVQPRQTIVVYMGLVGLPELSQQLQAHGMRADMPAALVQQGTTENQKVWISTIAELPELAEREQPVAPTLVIIGEVTRLHNSLSWFNPADQNASIDQ</sequence>
<dbReference type="FunFam" id="3.30.950.10:FF:000001">
    <property type="entry name" value="Siroheme synthase"/>
    <property type="match status" value="1"/>
</dbReference>
<dbReference type="OrthoDB" id="9815856at2"/>
<comment type="catalytic activity">
    <reaction evidence="13 15">
        <text>precorrin-2 + NAD(+) = sirohydrochlorin + NADH + 2 H(+)</text>
        <dbReference type="Rhea" id="RHEA:15613"/>
        <dbReference type="ChEBI" id="CHEBI:15378"/>
        <dbReference type="ChEBI" id="CHEBI:57540"/>
        <dbReference type="ChEBI" id="CHEBI:57945"/>
        <dbReference type="ChEBI" id="CHEBI:58351"/>
        <dbReference type="ChEBI" id="CHEBI:58827"/>
        <dbReference type="EC" id="1.3.1.76"/>
    </reaction>
</comment>